<dbReference type="CDD" id="cd00609">
    <property type="entry name" value="AAT_like"/>
    <property type="match status" value="1"/>
</dbReference>
<dbReference type="PANTHER" id="PTHR42790">
    <property type="entry name" value="AMINOTRANSFERASE"/>
    <property type="match status" value="1"/>
</dbReference>
<dbReference type="InterPro" id="IPR004839">
    <property type="entry name" value="Aminotransferase_I/II_large"/>
</dbReference>
<evidence type="ECO:0000256" key="1">
    <source>
        <dbReference type="ARBA" id="ARBA00001933"/>
    </source>
</evidence>
<evidence type="ECO:0000259" key="5">
    <source>
        <dbReference type="Pfam" id="PF00155"/>
    </source>
</evidence>
<keyword evidence="3" id="KW-0808">Transferase</keyword>
<gene>
    <name evidence="6" type="ORF">BaRGS_00016772</name>
</gene>
<evidence type="ECO:0000313" key="6">
    <source>
        <dbReference type="EMBL" id="KAK7491926.1"/>
    </source>
</evidence>
<proteinExistence type="predicted"/>
<reference evidence="6 7" key="1">
    <citation type="journal article" date="2023" name="Sci. Data">
        <title>Genome assembly of the Korean intertidal mud-creeper Batillaria attramentaria.</title>
        <authorList>
            <person name="Patra A.K."/>
            <person name="Ho P.T."/>
            <person name="Jun S."/>
            <person name="Lee S.J."/>
            <person name="Kim Y."/>
            <person name="Won Y.J."/>
        </authorList>
    </citation>
    <scope>NUCLEOTIDE SEQUENCE [LARGE SCALE GENOMIC DNA]</scope>
    <source>
        <strain evidence="6">Wonlab-2016</strain>
    </source>
</reference>
<evidence type="ECO:0000256" key="2">
    <source>
        <dbReference type="ARBA" id="ARBA00022576"/>
    </source>
</evidence>
<comment type="caution">
    <text evidence="6">The sequence shown here is derived from an EMBL/GenBank/DDBJ whole genome shotgun (WGS) entry which is preliminary data.</text>
</comment>
<accession>A0ABD0KXX8</accession>
<evidence type="ECO:0000313" key="7">
    <source>
        <dbReference type="Proteomes" id="UP001519460"/>
    </source>
</evidence>
<keyword evidence="7" id="KW-1185">Reference proteome</keyword>
<organism evidence="6 7">
    <name type="scientific">Batillaria attramentaria</name>
    <dbReference type="NCBI Taxonomy" id="370345"/>
    <lineage>
        <taxon>Eukaryota</taxon>
        <taxon>Metazoa</taxon>
        <taxon>Spiralia</taxon>
        <taxon>Lophotrochozoa</taxon>
        <taxon>Mollusca</taxon>
        <taxon>Gastropoda</taxon>
        <taxon>Caenogastropoda</taxon>
        <taxon>Sorbeoconcha</taxon>
        <taxon>Cerithioidea</taxon>
        <taxon>Batillariidae</taxon>
        <taxon>Batillaria</taxon>
    </lineage>
</organism>
<keyword evidence="2" id="KW-0032">Aminotransferase</keyword>
<dbReference type="Gene3D" id="3.40.640.10">
    <property type="entry name" value="Type I PLP-dependent aspartate aminotransferase-like (Major domain)"/>
    <property type="match status" value="1"/>
</dbReference>
<dbReference type="GO" id="GO:0008483">
    <property type="term" value="F:transaminase activity"/>
    <property type="evidence" value="ECO:0007669"/>
    <property type="project" value="UniProtKB-KW"/>
</dbReference>
<dbReference type="InterPro" id="IPR015424">
    <property type="entry name" value="PyrdxlP-dep_Trfase"/>
</dbReference>
<keyword evidence="4" id="KW-0663">Pyridoxal phosphate</keyword>
<evidence type="ECO:0000256" key="4">
    <source>
        <dbReference type="ARBA" id="ARBA00022898"/>
    </source>
</evidence>
<evidence type="ECO:0000256" key="3">
    <source>
        <dbReference type="ARBA" id="ARBA00022679"/>
    </source>
</evidence>
<dbReference type="AlphaFoldDB" id="A0ABD0KXX8"/>
<protein>
    <recommendedName>
        <fullName evidence="5">Aminotransferase class I/classII large domain-containing protein</fullName>
    </recommendedName>
</protein>
<dbReference type="InterPro" id="IPR050859">
    <property type="entry name" value="Class-I_PLP-dep_aminotransf"/>
</dbReference>
<comment type="cofactor">
    <cofactor evidence="1">
        <name>pyridoxal 5'-phosphate</name>
        <dbReference type="ChEBI" id="CHEBI:597326"/>
    </cofactor>
</comment>
<dbReference type="Pfam" id="PF00155">
    <property type="entry name" value="Aminotran_1_2"/>
    <property type="match status" value="1"/>
</dbReference>
<dbReference type="EMBL" id="JACVVK020000108">
    <property type="protein sequence ID" value="KAK7491926.1"/>
    <property type="molecule type" value="Genomic_DNA"/>
</dbReference>
<name>A0ABD0KXX8_9CAEN</name>
<feature type="domain" description="Aminotransferase class I/classII large" evidence="5">
    <location>
        <begin position="12"/>
        <end position="354"/>
    </location>
</feature>
<dbReference type="PANTHER" id="PTHR42790:SF19">
    <property type="entry name" value="KYNURENINE_ALPHA-AMINOADIPATE AMINOTRANSFERASE, MITOCHONDRIAL"/>
    <property type="match status" value="1"/>
</dbReference>
<dbReference type="Proteomes" id="UP001519460">
    <property type="component" value="Unassembled WGS sequence"/>
</dbReference>
<dbReference type="InterPro" id="IPR015421">
    <property type="entry name" value="PyrdxlP-dep_Trfase_major"/>
</dbReference>
<feature type="non-terminal residue" evidence="6">
    <location>
        <position position="1"/>
    </location>
</feature>
<dbReference type="SUPFAM" id="SSF53383">
    <property type="entry name" value="PLP-dependent transferases"/>
    <property type="match status" value="1"/>
</dbReference>
<sequence length="366" mass="40649">DGTVLHVDQKLMQMALQYGLSEGMGELREWLIAFQKRMHAPPTLLDSQHPGRFDLVLTNGANEAIALCFGLLLDQGDYALCEAATYATAMSMMPPIGAAFYGVKSDDQGIDPEDLERILSTWSTVKPGTKKPKVLYAITSGGNPTGVTWSLERKRAVYQVARSHDLIILEDDAYYFLQFSRPLVPTFLSMDVDGRILRLDTFSKVVAPGLRVGVVSGPQPILQKMRQQKDCLSVHPSGLSQVLLLQLLKHWGQDGLLDHADELKDFYKKKADTAVQSATKYLAGLAEWVPPTGGFFLWMRVLGVKDASEIVDKALERRVIVVAGCHFLPSNPKSPYIRLNFALAADEEIEEAFRILGDIIRDECKK</sequence>